<proteinExistence type="evidence at transcript level"/>
<dbReference type="AlphaFoldDB" id="Q5DCI1"/>
<protein>
    <submittedName>
        <fullName evidence="1">SJCHGC08880 protein</fullName>
    </submittedName>
</protein>
<accession>Q5DCI1</accession>
<reference evidence="1" key="1">
    <citation type="submission" date="2004-11" db="EMBL/GenBank/DDBJ databases">
        <title>The full-length cDNA sequences of Schistosoma japonicum genes.</title>
        <authorList>
            <person name="Han Z."/>
        </authorList>
    </citation>
    <scope>NUCLEOTIDE SEQUENCE</scope>
</reference>
<evidence type="ECO:0000313" key="1">
    <source>
        <dbReference type="EMBL" id="AAW26475.1"/>
    </source>
</evidence>
<name>Q5DCI1_SCHJA</name>
<dbReference type="EMBL" id="AY814743">
    <property type="protein sequence ID" value="AAW26475.1"/>
    <property type="molecule type" value="mRNA"/>
</dbReference>
<organism evidence="1">
    <name type="scientific">Schistosoma japonicum</name>
    <name type="common">Blood fluke</name>
    <dbReference type="NCBI Taxonomy" id="6182"/>
    <lineage>
        <taxon>Eukaryota</taxon>
        <taxon>Metazoa</taxon>
        <taxon>Spiralia</taxon>
        <taxon>Lophotrochozoa</taxon>
        <taxon>Platyhelminthes</taxon>
        <taxon>Trematoda</taxon>
        <taxon>Digenea</taxon>
        <taxon>Strigeidida</taxon>
        <taxon>Schistosomatoidea</taxon>
        <taxon>Schistosomatidae</taxon>
        <taxon>Schistosoma</taxon>
    </lineage>
</organism>
<reference evidence="1" key="2">
    <citation type="journal article" date="2006" name="PLoS Pathog.">
        <title>New perspectives on host-parasite interplay by comparative transcriptomic and proteomic analyses of Schistosoma japonicum.</title>
        <authorList>
            <person name="Liu F."/>
            <person name="Lu J."/>
            <person name="Hu W."/>
            <person name="Wang S.Y."/>
            <person name="Cui S.J."/>
            <person name="Chi M."/>
            <person name="Yan Q."/>
            <person name="Wang X.R."/>
            <person name="Song H.D."/>
            <person name="Xu X.N."/>
            <person name="Wang J.J."/>
            <person name="Zhang X.L."/>
            <person name="Zhang X."/>
            <person name="Wang Z.Q."/>
            <person name="Xue C.L."/>
            <person name="Brindley P.J."/>
            <person name="McManus D.P."/>
            <person name="Yang P.Y."/>
            <person name="Feng Z."/>
            <person name="Chen Z."/>
            <person name="Han Z.G."/>
        </authorList>
    </citation>
    <scope>NUCLEOTIDE SEQUENCE</scope>
</reference>
<sequence length="131" mass="15690">MVQISNIETYHLMKDKANSLNLFCIIESIIGGLMLEQPNQPINYIKNRLIDMKHIKENVNIHKELYTWPHHPLLNSCKSYTNNDYYKFCQDCFYYHIKLLQTKQQLYIENEYKNDDITHSVFSLTELNLKS</sequence>